<organism evidence="2 3">
    <name type="scientific">Oleispira antarctica RB-8</name>
    <dbReference type="NCBI Taxonomy" id="698738"/>
    <lineage>
        <taxon>Bacteria</taxon>
        <taxon>Pseudomonadati</taxon>
        <taxon>Pseudomonadota</taxon>
        <taxon>Gammaproteobacteria</taxon>
        <taxon>Oceanospirillales</taxon>
        <taxon>Oceanospirillaceae</taxon>
        <taxon>Oleispira</taxon>
    </lineage>
</organism>
<dbReference type="Proteomes" id="UP000032749">
    <property type="component" value="Chromosome"/>
</dbReference>
<sequence>MIKRILLLASLLAAFASNTSLAEEPIKLQSNFVGDKEQPAVSYFVPWEGPGGNDKLYRKEEDKYEKSIDAVDRDVMLRSMRIYNELNLEQVQK</sequence>
<dbReference type="AlphaFoldDB" id="R4YPK3"/>
<dbReference type="HOGENOM" id="CLU_177709_0_0_6"/>
<keyword evidence="3" id="KW-1185">Reference proteome</keyword>
<evidence type="ECO:0000313" key="3">
    <source>
        <dbReference type="Proteomes" id="UP000032749"/>
    </source>
</evidence>
<dbReference type="KEGG" id="oai:OLEAN_C26690"/>
<accession>R4YPK3</accession>
<keyword evidence="1" id="KW-0732">Signal</keyword>
<evidence type="ECO:0000313" key="2">
    <source>
        <dbReference type="EMBL" id="CCK76845.1"/>
    </source>
</evidence>
<dbReference type="PATRIC" id="fig|698738.3.peg.2768"/>
<name>R4YPK3_OLEAN</name>
<proteinExistence type="predicted"/>
<gene>
    <name evidence="2" type="ORF">OLEAN_C26690</name>
</gene>
<reference evidence="2 3" key="1">
    <citation type="journal article" date="2013" name="Nat. Commun.">
        <title>Genome sequence and functional genomic analysis of the oil-degrading bacterium Oleispira antarctica.</title>
        <authorList>
            <person name="Kube M."/>
            <person name="Chernikova T.N."/>
            <person name="Al-Ramahi Y."/>
            <person name="Beloqui A."/>
            <person name="Lopez-Cortez N."/>
            <person name="Guazzaroni M.E."/>
            <person name="Heipieper H.J."/>
            <person name="Klages S."/>
            <person name="Kotsyurbenko O.R."/>
            <person name="Langer I."/>
            <person name="Nechitaylo T.Y."/>
            <person name="Lunsdorf H."/>
            <person name="Fernandez M."/>
            <person name="Juarez S."/>
            <person name="Ciordia S."/>
            <person name="Singer A."/>
            <person name="Kagan O."/>
            <person name="Egorova O."/>
            <person name="Petit P.A."/>
            <person name="Stogios P."/>
            <person name="Kim Y."/>
            <person name="Tchigvintsev A."/>
            <person name="Flick R."/>
            <person name="Denaro R."/>
            <person name="Genovese M."/>
            <person name="Albar J.P."/>
            <person name="Reva O.N."/>
            <person name="Martinez-Gomariz M."/>
            <person name="Tran H."/>
            <person name="Ferrer M."/>
            <person name="Savchenko A."/>
            <person name="Yakunin A.F."/>
            <person name="Yakimov M.M."/>
            <person name="Golyshina O.V."/>
            <person name="Reinhardt R."/>
            <person name="Golyshin P.N."/>
        </authorList>
    </citation>
    <scope>NUCLEOTIDE SEQUENCE [LARGE SCALE GENOMIC DNA]</scope>
</reference>
<protein>
    <submittedName>
        <fullName evidence="2">Uncharacterized protein</fullName>
    </submittedName>
</protein>
<evidence type="ECO:0000256" key="1">
    <source>
        <dbReference type="SAM" id="SignalP"/>
    </source>
</evidence>
<feature type="signal peptide" evidence="1">
    <location>
        <begin position="1"/>
        <end position="22"/>
    </location>
</feature>
<dbReference type="EMBL" id="FO203512">
    <property type="protein sequence ID" value="CCK76845.1"/>
    <property type="molecule type" value="Genomic_DNA"/>
</dbReference>
<feature type="chain" id="PRO_5004383348" evidence="1">
    <location>
        <begin position="23"/>
        <end position="93"/>
    </location>
</feature>
<dbReference type="OrthoDB" id="5397661at2"/>
<dbReference type="STRING" id="698738.OLEAN_C26690"/>